<feature type="region of interest" description="Disordered" evidence="4">
    <location>
        <begin position="278"/>
        <end position="318"/>
    </location>
</feature>
<feature type="region of interest" description="Disordered" evidence="4">
    <location>
        <begin position="974"/>
        <end position="993"/>
    </location>
</feature>
<protein>
    <submittedName>
        <fullName evidence="6">Cell division-like protein</fullName>
    </submittedName>
</protein>
<feature type="binding site" evidence="3">
    <location>
        <begin position="744"/>
        <end position="751"/>
    </location>
    <ligand>
        <name>ATP</name>
        <dbReference type="ChEBI" id="CHEBI:30616"/>
    </ligand>
</feature>
<feature type="compositionally biased region" description="Basic and acidic residues" evidence="4">
    <location>
        <begin position="1441"/>
        <end position="1457"/>
    </location>
</feature>
<dbReference type="PROSITE" id="PS50901">
    <property type="entry name" value="FTSK"/>
    <property type="match status" value="2"/>
</dbReference>
<dbReference type="InterPro" id="IPR027417">
    <property type="entry name" value="P-loop_NTPase"/>
</dbReference>
<name>A0A4R4RZV7_9ACTN</name>
<evidence type="ECO:0000259" key="5">
    <source>
        <dbReference type="PROSITE" id="PS50901"/>
    </source>
</evidence>
<evidence type="ECO:0000256" key="4">
    <source>
        <dbReference type="SAM" id="MobiDB-lite"/>
    </source>
</evidence>
<feature type="compositionally biased region" description="Basic and acidic residues" evidence="4">
    <location>
        <begin position="305"/>
        <end position="318"/>
    </location>
</feature>
<evidence type="ECO:0000256" key="1">
    <source>
        <dbReference type="ARBA" id="ARBA00022741"/>
    </source>
</evidence>
<feature type="binding site" evidence="3">
    <location>
        <begin position="1079"/>
        <end position="1086"/>
    </location>
    <ligand>
        <name>ATP</name>
        <dbReference type="ChEBI" id="CHEBI:30616"/>
    </ligand>
</feature>
<evidence type="ECO:0000313" key="7">
    <source>
        <dbReference type="Proteomes" id="UP000295621"/>
    </source>
</evidence>
<accession>A0A4R4RZV7</accession>
<dbReference type="InterPro" id="IPR050206">
    <property type="entry name" value="FtsK/SpoIIIE/SftA"/>
</dbReference>
<feature type="domain" description="FtsK" evidence="5">
    <location>
        <begin position="726"/>
        <end position="916"/>
    </location>
</feature>
<dbReference type="RefSeq" id="WP_131978422.1">
    <property type="nucleotide sequence ID" value="NZ_SMKL01000003.1"/>
</dbReference>
<dbReference type="Proteomes" id="UP000295621">
    <property type="component" value="Unassembled WGS sequence"/>
</dbReference>
<dbReference type="EMBL" id="SMKL01000003">
    <property type="protein sequence ID" value="TDC54572.1"/>
    <property type="molecule type" value="Genomic_DNA"/>
</dbReference>
<comment type="caution">
    <text evidence="6">The sequence shown here is derived from an EMBL/GenBank/DDBJ whole genome shotgun (WGS) entry which is preliminary data.</text>
</comment>
<dbReference type="OrthoDB" id="9807790at2"/>
<evidence type="ECO:0000256" key="3">
    <source>
        <dbReference type="PROSITE-ProRule" id="PRU00289"/>
    </source>
</evidence>
<dbReference type="InterPro" id="IPR003593">
    <property type="entry name" value="AAA+_ATPase"/>
</dbReference>
<keyword evidence="6" id="KW-0132">Cell division</keyword>
<gene>
    <name evidence="6" type="ORF">E1212_02125</name>
</gene>
<keyword evidence="1 3" id="KW-0547">Nucleotide-binding</keyword>
<feature type="domain" description="FtsK" evidence="5">
    <location>
        <begin position="1061"/>
        <end position="1256"/>
    </location>
</feature>
<keyword evidence="7" id="KW-1185">Reference proteome</keyword>
<dbReference type="CDD" id="cd01127">
    <property type="entry name" value="TrwB_TraG_TraD_VirD4"/>
    <property type="match status" value="1"/>
</dbReference>
<dbReference type="GO" id="GO:0005524">
    <property type="term" value="F:ATP binding"/>
    <property type="evidence" value="ECO:0007669"/>
    <property type="project" value="UniProtKB-UniRule"/>
</dbReference>
<dbReference type="SUPFAM" id="SSF52540">
    <property type="entry name" value="P-loop containing nucleoside triphosphate hydrolases"/>
    <property type="match status" value="3"/>
</dbReference>
<evidence type="ECO:0000256" key="2">
    <source>
        <dbReference type="ARBA" id="ARBA00022840"/>
    </source>
</evidence>
<dbReference type="PANTHER" id="PTHR22683:SF1">
    <property type="entry name" value="TYPE VII SECRETION SYSTEM PROTEIN ESSC"/>
    <property type="match status" value="1"/>
</dbReference>
<evidence type="ECO:0000313" key="6">
    <source>
        <dbReference type="EMBL" id="TDC54572.1"/>
    </source>
</evidence>
<dbReference type="Gene3D" id="3.40.50.300">
    <property type="entry name" value="P-loop containing nucleotide triphosphate hydrolases"/>
    <property type="match status" value="4"/>
</dbReference>
<dbReference type="Pfam" id="PF01580">
    <property type="entry name" value="FtsK_SpoIIIE"/>
    <property type="match status" value="2"/>
</dbReference>
<keyword evidence="2 3" id="KW-0067">ATP-binding</keyword>
<dbReference type="InterPro" id="IPR002543">
    <property type="entry name" value="FtsK_dom"/>
</dbReference>
<organism evidence="6 7">
    <name type="scientific">Jiangella ureilytica</name>
    <dbReference type="NCBI Taxonomy" id="2530374"/>
    <lineage>
        <taxon>Bacteria</taxon>
        <taxon>Bacillati</taxon>
        <taxon>Actinomycetota</taxon>
        <taxon>Actinomycetes</taxon>
        <taxon>Jiangellales</taxon>
        <taxon>Jiangellaceae</taxon>
        <taxon>Jiangella</taxon>
    </lineage>
</organism>
<feature type="region of interest" description="Disordered" evidence="4">
    <location>
        <begin position="1438"/>
        <end position="1461"/>
    </location>
</feature>
<dbReference type="SMART" id="SM00382">
    <property type="entry name" value="AAA"/>
    <property type="match status" value="3"/>
</dbReference>
<sequence>MRLLLSATASGGGDVVDLAVDCEDDATIADIARQLAARVRPAPEPQIVRTAGRHLGVVGESVLDEAAAAADLPPTLYLGHTPLDPATRVAESDLRNGALVGVGTPLPDVFGERTGVVQVRTVSGPGSGRVDYLSPGSHEIGSRVGVGVRLHGEDAPPVAARLDVTVDGTVTLTPDSSLVGVLVPPPVRERLLEGPIVVPKNEEEPPGRKRKRRKRRFKKRMEELARLKHPNLTVDPEADRPFLHLDRVPVDGPVAWPPGGALVVGDVVLELALPADPDASLSPSPGGVTLDYNRPPRLLPPPRQTEFRLPHEPRKPEKEPLPWAISLAPAIMGGAMFYFTRSPFSLMIMILSPLMMISRYRSTRTQQQTRYHDEMKTYVNRMRHIENQAYEGLVTERSARRRDLPDPAATLLFATGPRSRLWERRRTDPDFMHVRVGTADVPSEVSMTDPAREDHERVLHWTAPDVPVGVPLEQAGVTGVAGHDDIRRQVAGWMAAQVAAMHSPADVDIVVLSDADGGAAWSWMRWLPHVRRGEDSDVIAGIGADEETTGRRVSELMSIMERRKAVLNDRGGGMLASRDVTFPPLLVLLDGARRIRLLPGLITLLRDGPRVGITFLCIDADERLLPEECKVVVSVGAHGTATVRRTGHTTVEGIRLDIVSPEWCERLGRALAPVKDVSSEDLSSTLPSSSRLLDVLELDPPTPEAIVGWWTSVGRTTKAVIGEGMDGPFAVDIRADGPHGLVAGTTGSGKSELLQTLIASLSVANRPDEMTFVLVDYKGGAAFKDCNNLAHTVGMVTDLDGHLTTRALDSLAAELHRREHQLARAGKKDIEDYLAAKGPGDEPMPRLMIIIDEFAALVTELPDFVKGLVDIARRGRSLGVHLLLATQRPAGVVSAEIKSNTNLRIALRVTDGNDSQDVIESKDAAEISKSTPGRAYARLGASSLVPFQSSRVGGRPHAPGAQIAVDLRGLHWDELGRPPQKSGAGDKEEDVSTPTDLESLVAAINEASQRTGITAPPPPWLPPLDDVVTLDQVLDDPSAVVESGRDILLPFGVVDLPREQSRTVAAYDLAGGGHLGIIGAPRSGRSTALRAVAGLVARKLSPRDIHLYGVDCGNNALLPMVGLPHTGAVVSRDQPERLSALSARIRAEIGRRQQILAEQGYADLSEQRAAAAPDARLPYILVLFDRWEGFIQSFENYDSGRLVDQWMQILQEGSGVGVKIVLTSDRTALVGRVSALVEDKLMLRMTDNGDFGNIGMNPKKVPEHMPAGRGFRAEGLRETQVALLTGDVEGTAQVAALQQLAREAKERYADVPRTFLPFRVDQLPARIRYADALELAERPLAPTEIPVAVGGDTLTLRVLDAIDHGPGILVLGPRRSGRSTTLLTMARSMVERDWRMMVITPRRSPLSELAGRPGVEAVINLEGDKDEVTKLWESMVPEGPAADREVPRGQETHEGKRGQRGRPTAVIVDDLELMGVDGWMVDLLTKHLPKLRDTGSVLVAAGTTDDLGSSYRGPASVLKKSRSGVLLSPGAPADGDHFGIKLPRSLTGGMPPGRGLFSAAGQWQLVQVPETTLRD</sequence>
<keyword evidence="6" id="KW-0131">Cell cycle</keyword>
<dbReference type="PANTHER" id="PTHR22683">
    <property type="entry name" value="SPORULATION PROTEIN RELATED"/>
    <property type="match status" value="1"/>
</dbReference>
<reference evidence="6 7" key="1">
    <citation type="submission" date="2019-02" db="EMBL/GenBank/DDBJ databases">
        <title>Draft genome sequences of novel Actinobacteria.</title>
        <authorList>
            <person name="Sahin N."/>
            <person name="Ay H."/>
            <person name="Saygin H."/>
        </authorList>
    </citation>
    <scope>NUCLEOTIDE SEQUENCE [LARGE SCALE GENOMIC DNA]</scope>
    <source>
        <strain evidence="6 7">KC603</strain>
    </source>
</reference>
<proteinExistence type="predicted"/>
<dbReference type="GO" id="GO:0003677">
    <property type="term" value="F:DNA binding"/>
    <property type="evidence" value="ECO:0007669"/>
    <property type="project" value="InterPro"/>
</dbReference>
<dbReference type="GO" id="GO:0051301">
    <property type="term" value="P:cell division"/>
    <property type="evidence" value="ECO:0007669"/>
    <property type="project" value="UniProtKB-KW"/>
</dbReference>